<dbReference type="Proteomes" id="UP000887563">
    <property type="component" value="Unplaced"/>
</dbReference>
<protein>
    <submittedName>
        <fullName evidence="2">Uncharacterized protein</fullName>
    </submittedName>
</protein>
<dbReference type="WBParaSite" id="Minc3s02335g29523">
    <property type="protein sequence ID" value="Minc3s02335g29523"/>
    <property type="gene ID" value="Minc3s02335g29523"/>
</dbReference>
<evidence type="ECO:0000313" key="2">
    <source>
        <dbReference type="WBParaSite" id="Minc3s02335g29523"/>
    </source>
</evidence>
<reference evidence="2" key="1">
    <citation type="submission" date="2022-11" db="UniProtKB">
        <authorList>
            <consortium name="WormBaseParasite"/>
        </authorList>
    </citation>
    <scope>IDENTIFICATION</scope>
</reference>
<keyword evidence="1" id="KW-1185">Reference proteome</keyword>
<evidence type="ECO:0000313" key="1">
    <source>
        <dbReference type="Proteomes" id="UP000887563"/>
    </source>
</evidence>
<proteinExistence type="predicted"/>
<accession>A0A914MPC0</accession>
<name>A0A914MPC0_MELIC</name>
<dbReference type="AlphaFoldDB" id="A0A914MPC0"/>
<organism evidence="1 2">
    <name type="scientific">Meloidogyne incognita</name>
    <name type="common">Southern root-knot nematode worm</name>
    <name type="synonym">Oxyuris incognita</name>
    <dbReference type="NCBI Taxonomy" id="6306"/>
    <lineage>
        <taxon>Eukaryota</taxon>
        <taxon>Metazoa</taxon>
        <taxon>Ecdysozoa</taxon>
        <taxon>Nematoda</taxon>
        <taxon>Chromadorea</taxon>
        <taxon>Rhabditida</taxon>
        <taxon>Tylenchina</taxon>
        <taxon>Tylenchomorpha</taxon>
        <taxon>Tylenchoidea</taxon>
        <taxon>Meloidogynidae</taxon>
        <taxon>Meloidogyninae</taxon>
        <taxon>Meloidogyne</taxon>
        <taxon>Meloidogyne incognita group</taxon>
    </lineage>
</organism>
<sequence length="124" mass="14120">MQLYKLSCIVYGNLSWIFRASSRSGEKFVSQRCFSTVKIREIRPQPEIKKLLTQEELEEQQFTELKLALGMLNGNKVFGSEQILLVHPHVRWGSGSAPKNATPELQVEEAQTLCQTIPGFKVVR</sequence>